<reference evidence="2 3" key="1">
    <citation type="journal article" date="2012" name="Science">
        <title>The Paleozoic origin of enzymatic lignin decomposition reconstructed from 31 fungal genomes.</title>
        <authorList>
            <person name="Floudas D."/>
            <person name="Binder M."/>
            <person name="Riley R."/>
            <person name="Barry K."/>
            <person name="Blanchette R.A."/>
            <person name="Henrissat B."/>
            <person name="Martinez A.T."/>
            <person name="Otillar R."/>
            <person name="Spatafora J.W."/>
            <person name="Yadav J.S."/>
            <person name="Aerts A."/>
            <person name="Benoit I."/>
            <person name="Boyd A."/>
            <person name="Carlson A."/>
            <person name="Copeland A."/>
            <person name="Coutinho P.M."/>
            <person name="de Vries R.P."/>
            <person name="Ferreira P."/>
            <person name="Findley K."/>
            <person name="Foster B."/>
            <person name="Gaskell J."/>
            <person name="Glotzer D."/>
            <person name="Gorecki P."/>
            <person name="Heitman J."/>
            <person name="Hesse C."/>
            <person name="Hori C."/>
            <person name="Igarashi K."/>
            <person name="Jurgens J.A."/>
            <person name="Kallen N."/>
            <person name="Kersten P."/>
            <person name="Kohler A."/>
            <person name="Kuees U."/>
            <person name="Kumar T.K.A."/>
            <person name="Kuo A."/>
            <person name="LaButti K."/>
            <person name="Larrondo L.F."/>
            <person name="Lindquist E."/>
            <person name="Ling A."/>
            <person name="Lombard V."/>
            <person name="Lucas S."/>
            <person name="Lundell T."/>
            <person name="Martin R."/>
            <person name="McLaughlin D.J."/>
            <person name="Morgenstern I."/>
            <person name="Morin E."/>
            <person name="Murat C."/>
            <person name="Nagy L.G."/>
            <person name="Nolan M."/>
            <person name="Ohm R.A."/>
            <person name="Patyshakuliyeva A."/>
            <person name="Rokas A."/>
            <person name="Ruiz-Duenas F.J."/>
            <person name="Sabat G."/>
            <person name="Salamov A."/>
            <person name="Samejima M."/>
            <person name="Schmutz J."/>
            <person name="Slot J.C."/>
            <person name="St John F."/>
            <person name="Stenlid J."/>
            <person name="Sun H."/>
            <person name="Sun S."/>
            <person name="Syed K."/>
            <person name="Tsang A."/>
            <person name="Wiebenga A."/>
            <person name="Young D."/>
            <person name="Pisabarro A."/>
            <person name="Eastwood D.C."/>
            <person name="Martin F."/>
            <person name="Cullen D."/>
            <person name="Grigoriev I.V."/>
            <person name="Hibbett D.S."/>
        </authorList>
    </citation>
    <scope>NUCLEOTIDE SEQUENCE [LARGE SCALE GENOMIC DNA]</scope>
    <source>
        <strain evidence="2 3">ATCC 11539</strain>
    </source>
</reference>
<feature type="region of interest" description="Disordered" evidence="1">
    <location>
        <begin position="248"/>
        <end position="310"/>
    </location>
</feature>
<evidence type="ECO:0000256" key="1">
    <source>
        <dbReference type="SAM" id="MobiDB-lite"/>
    </source>
</evidence>
<dbReference type="OrthoDB" id="2333993at2759"/>
<feature type="region of interest" description="Disordered" evidence="1">
    <location>
        <begin position="507"/>
        <end position="527"/>
    </location>
</feature>
<dbReference type="Proteomes" id="UP000030669">
    <property type="component" value="Unassembled WGS sequence"/>
</dbReference>
<organism evidence="2 3">
    <name type="scientific">Gloeophyllum trabeum (strain ATCC 11539 / FP-39264 / Madison 617)</name>
    <name type="common">Brown rot fungus</name>
    <dbReference type="NCBI Taxonomy" id="670483"/>
    <lineage>
        <taxon>Eukaryota</taxon>
        <taxon>Fungi</taxon>
        <taxon>Dikarya</taxon>
        <taxon>Basidiomycota</taxon>
        <taxon>Agaricomycotina</taxon>
        <taxon>Agaricomycetes</taxon>
        <taxon>Gloeophyllales</taxon>
        <taxon>Gloeophyllaceae</taxon>
        <taxon>Gloeophyllum</taxon>
    </lineage>
</organism>
<dbReference type="eggNOG" id="ENOG502R93U">
    <property type="taxonomic scope" value="Eukaryota"/>
</dbReference>
<sequence length="614" mass="66506">MSGMRPQISTSVSFSGLPTTISSARPLKRRMTSTTDLSFFTPASASFEPKPFRANPVTSSKSAAPARANTIVPPPMDVSLEDPNATFIRPPFTTFPNSHLYPEGLTYSLLAENPEWFLVPSDFISETNDNPDAVLYPSALEPPKGWSPALKKELKERGVDTWPEGQEPRLRCTLCRRTYAGVNAKSMWRRHVYEKHKIAMPNRRENAERGRVNGRSSSKETKSRQDKKNSLDKENLTFVQAGTSAATRLTAATSTQSSPPKAGPSKLQRDLSSESPEPENAPIETDPPRTSGTTGGHLKLSVQPPSNLSAVNTSDLISTPPLTPHRSRNVGSTEISPASDRIELSPYNPLATPAFRHSPGPLPSDHPWRWDPSDPRHEAANELSLSMIVQEATRVSKQLESSPIAFDGKASGIFSSPDVFPKGYASFLRSSSVLGDSPSKPAVALSRPSPQRLFTMPESVKTMSPFRGLQSGLSPQFQDIFSGTPSLLGSAYELDWFPARDPILSYSDSHEADSPPVSSPETDSPVLRSSSALNVGAAGVGFGLGFGLLEPFSLDDGPLLGKGNDDDDIEELLQSPAEKSKYSDAKSASMESSTGTPHEHPETSRALKRRRTSA</sequence>
<keyword evidence="3" id="KW-1185">Reference proteome</keyword>
<dbReference type="EMBL" id="KB469296">
    <property type="protein sequence ID" value="EPQ60729.1"/>
    <property type="molecule type" value="Genomic_DNA"/>
</dbReference>
<gene>
    <name evidence="2" type="ORF">GLOTRDRAFT_135360</name>
</gene>
<dbReference type="OMA" id="CRRHYAG"/>
<protein>
    <submittedName>
        <fullName evidence="2">Uncharacterized protein</fullName>
    </submittedName>
</protein>
<feature type="region of interest" description="Disordered" evidence="1">
    <location>
        <begin position="555"/>
        <end position="614"/>
    </location>
</feature>
<dbReference type="RefSeq" id="XP_007861067.1">
    <property type="nucleotide sequence ID" value="XM_007862876.1"/>
</dbReference>
<feature type="compositionally biased region" description="Basic and acidic residues" evidence="1">
    <location>
        <begin position="202"/>
        <end position="235"/>
    </location>
</feature>
<name>S7S4B5_GLOTA</name>
<dbReference type="GeneID" id="19303304"/>
<evidence type="ECO:0000313" key="3">
    <source>
        <dbReference type="Proteomes" id="UP000030669"/>
    </source>
</evidence>
<dbReference type="HOGENOM" id="CLU_022336_0_0_1"/>
<feature type="region of interest" description="Disordered" evidence="1">
    <location>
        <begin position="199"/>
        <end position="235"/>
    </location>
</feature>
<dbReference type="KEGG" id="gtr:GLOTRDRAFT_135360"/>
<accession>S7S4B5</accession>
<evidence type="ECO:0000313" key="2">
    <source>
        <dbReference type="EMBL" id="EPQ60729.1"/>
    </source>
</evidence>
<feature type="compositionally biased region" description="Low complexity" evidence="1">
    <location>
        <begin position="248"/>
        <end position="258"/>
    </location>
</feature>
<dbReference type="AlphaFoldDB" id="S7S4B5"/>
<proteinExistence type="predicted"/>